<dbReference type="RefSeq" id="WP_252914620.1">
    <property type="nucleotide sequence ID" value="NZ_JAAAML010000001.1"/>
</dbReference>
<dbReference type="Pfam" id="PF03466">
    <property type="entry name" value="LysR_substrate"/>
    <property type="match status" value="1"/>
</dbReference>
<dbReference type="Proteomes" id="UP001320715">
    <property type="component" value="Unassembled WGS sequence"/>
</dbReference>
<dbReference type="PROSITE" id="PS50931">
    <property type="entry name" value="HTH_LYSR"/>
    <property type="match status" value="1"/>
</dbReference>
<reference evidence="6 7" key="1">
    <citation type="submission" date="2020-01" db="EMBL/GenBank/DDBJ databases">
        <title>Genomes of bacteria type strains.</title>
        <authorList>
            <person name="Chen J."/>
            <person name="Zhu S."/>
            <person name="Yang J."/>
        </authorList>
    </citation>
    <scope>NUCLEOTIDE SEQUENCE [LARGE SCALE GENOMIC DNA]</scope>
    <source>
        <strain evidence="6 7">DSM 16655</strain>
    </source>
</reference>
<evidence type="ECO:0000259" key="5">
    <source>
        <dbReference type="PROSITE" id="PS50931"/>
    </source>
</evidence>
<dbReference type="InterPro" id="IPR036388">
    <property type="entry name" value="WH-like_DNA-bd_sf"/>
</dbReference>
<evidence type="ECO:0000256" key="3">
    <source>
        <dbReference type="ARBA" id="ARBA00023125"/>
    </source>
</evidence>
<organism evidence="6 7">
    <name type="scientific">Hoeflea alexandrii</name>
    <dbReference type="NCBI Taxonomy" id="288436"/>
    <lineage>
        <taxon>Bacteria</taxon>
        <taxon>Pseudomonadati</taxon>
        <taxon>Pseudomonadota</taxon>
        <taxon>Alphaproteobacteria</taxon>
        <taxon>Hyphomicrobiales</taxon>
        <taxon>Rhizobiaceae</taxon>
        <taxon>Hoeflea</taxon>
    </lineage>
</organism>
<dbReference type="InterPro" id="IPR000847">
    <property type="entry name" value="LysR_HTH_N"/>
</dbReference>
<keyword evidence="7" id="KW-1185">Reference proteome</keyword>
<dbReference type="InterPro" id="IPR058163">
    <property type="entry name" value="LysR-type_TF_proteobact-type"/>
</dbReference>
<dbReference type="InterPro" id="IPR005119">
    <property type="entry name" value="LysR_subst-bd"/>
</dbReference>
<keyword evidence="2" id="KW-0805">Transcription regulation</keyword>
<evidence type="ECO:0000256" key="1">
    <source>
        <dbReference type="ARBA" id="ARBA00009437"/>
    </source>
</evidence>
<dbReference type="CDD" id="cd08471">
    <property type="entry name" value="PBP2_CrgA_like_2"/>
    <property type="match status" value="1"/>
</dbReference>
<dbReference type="SUPFAM" id="SSF46785">
    <property type="entry name" value="Winged helix' DNA-binding domain"/>
    <property type="match status" value="1"/>
</dbReference>
<keyword evidence="3" id="KW-0238">DNA-binding</keyword>
<comment type="caution">
    <text evidence="6">The sequence shown here is derived from an EMBL/GenBank/DDBJ whole genome shotgun (WGS) entry which is preliminary data.</text>
</comment>
<feature type="domain" description="HTH lysR-type" evidence="5">
    <location>
        <begin position="1"/>
        <end position="59"/>
    </location>
</feature>
<evidence type="ECO:0000256" key="2">
    <source>
        <dbReference type="ARBA" id="ARBA00023015"/>
    </source>
</evidence>
<evidence type="ECO:0000256" key="4">
    <source>
        <dbReference type="ARBA" id="ARBA00023163"/>
    </source>
</evidence>
<evidence type="ECO:0000313" key="6">
    <source>
        <dbReference type="EMBL" id="MCO6407207.1"/>
    </source>
</evidence>
<evidence type="ECO:0000313" key="7">
    <source>
        <dbReference type="Proteomes" id="UP001320715"/>
    </source>
</evidence>
<dbReference type="Pfam" id="PF00126">
    <property type="entry name" value="HTH_1"/>
    <property type="match status" value="1"/>
</dbReference>
<gene>
    <name evidence="6" type="ORF">GTW23_03385</name>
</gene>
<dbReference type="EMBL" id="JAAAML010000001">
    <property type="protein sequence ID" value="MCO6407207.1"/>
    <property type="molecule type" value="Genomic_DNA"/>
</dbReference>
<name>A0ABT1CLV5_9HYPH</name>
<dbReference type="Gene3D" id="1.10.10.10">
    <property type="entry name" value="Winged helix-like DNA-binding domain superfamily/Winged helix DNA-binding domain"/>
    <property type="match status" value="1"/>
</dbReference>
<comment type="similarity">
    <text evidence="1">Belongs to the LysR transcriptional regulatory family.</text>
</comment>
<dbReference type="Gene3D" id="3.40.190.290">
    <property type="match status" value="1"/>
</dbReference>
<dbReference type="SUPFAM" id="SSF53850">
    <property type="entry name" value="Periplasmic binding protein-like II"/>
    <property type="match status" value="1"/>
</dbReference>
<accession>A0ABT1CLV5</accession>
<dbReference type="PANTHER" id="PTHR30537:SF5">
    <property type="entry name" value="HTH-TYPE TRANSCRIPTIONAL ACTIVATOR TTDR-RELATED"/>
    <property type="match status" value="1"/>
</dbReference>
<protein>
    <submittedName>
        <fullName evidence="6">LysR family transcriptional regulator</fullName>
    </submittedName>
</protein>
<proteinExistence type="inferred from homology"/>
<keyword evidence="4" id="KW-0804">Transcription</keyword>
<dbReference type="PANTHER" id="PTHR30537">
    <property type="entry name" value="HTH-TYPE TRANSCRIPTIONAL REGULATOR"/>
    <property type="match status" value="1"/>
</dbReference>
<dbReference type="InterPro" id="IPR036390">
    <property type="entry name" value="WH_DNA-bd_sf"/>
</dbReference>
<sequence length="302" mass="33195">MDRFDAIGAFIAVSELNGFAPAARKLGMSTSAITRHVAALEERLGVRLLNRTTRAVSLTDAGLRFLERSRRIMADLEDAEQMAESERGEPMGRLVVTAPQVFGRLHVAPLICEFMTRHPKVSAELTLSDRNVNLVEDGIDIAIRIGNLADSSDIVRKVGAVRRVLVASPDYLSRQGVPRSTEDLRQHRLISFTALTADDHWRFRVGGASVGVAVEPSYATNSADAAIWHATQGGGLTMALSYQVADHLRDGRLSLVMADHEPDPYPVQFIYPSSRLLSVKVRAFMEQASATQNWDFRTLAGK</sequence>